<protein>
    <submittedName>
        <fullName evidence="2">Uncharacterized protein</fullName>
    </submittedName>
</protein>
<evidence type="ECO:0000313" key="2">
    <source>
        <dbReference type="EMBL" id="EMB16043.1"/>
    </source>
</evidence>
<comment type="caution">
    <text evidence="2">The sequence shown here is derived from an EMBL/GenBank/DDBJ whole genome shotgun (WGS) entry which is preliminary data.</text>
</comment>
<feature type="region of interest" description="Disordered" evidence="1">
    <location>
        <begin position="1"/>
        <end position="20"/>
    </location>
</feature>
<name>M2B2Q5_9BACT</name>
<proteinExistence type="predicted"/>
<dbReference type="InterPro" id="IPR011476">
    <property type="entry name" value="DUF1582"/>
</dbReference>
<organism evidence="2 3">
    <name type="scientific">Rhodopirellula europaea 6C</name>
    <dbReference type="NCBI Taxonomy" id="1263867"/>
    <lineage>
        <taxon>Bacteria</taxon>
        <taxon>Pseudomonadati</taxon>
        <taxon>Planctomycetota</taxon>
        <taxon>Planctomycetia</taxon>
        <taxon>Pirellulales</taxon>
        <taxon>Pirellulaceae</taxon>
        <taxon>Rhodopirellula</taxon>
    </lineage>
</organism>
<dbReference type="AlphaFoldDB" id="M2B2Q5"/>
<evidence type="ECO:0000313" key="3">
    <source>
        <dbReference type="Proteomes" id="UP000011529"/>
    </source>
</evidence>
<feature type="non-terminal residue" evidence="2">
    <location>
        <position position="1"/>
    </location>
</feature>
<accession>M2B2Q5</accession>
<dbReference type="EMBL" id="ANMO01000138">
    <property type="protein sequence ID" value="EMB16043.1"/>
    <property type="molecule type" value="Genomic_DNA"/>
</dbReference>
<dbReference type="Proteomes" id="UP000011529">
    <property type="component" value="Unassembled WGS sequence"/>
</dbReference>
<gene>
    <name evidence="2" type="ORF">RE6C_03225</name>
</gene>
<sequence length="52" mass="5745">WEAARIASPGNLAERSLSDPSRCTGGVFEALLEQHLKTAQPQSRHKGWGRIM</sequence>
<dbReference type="Pfam" id="PF07621">
    <property type="entry name" value="DUF1582"/>
    <property type="match status" value="1"/>
</dbReference>
<evidence type="ECO:0000256" key="1">
    <source>
        <dbReference type="SAM" id="MobiDB-lite"/>
    </source>
</evidence>
<reference evidence="2" key="2">
    <citation type="journal article" date="2013" name="Mar. Genomics">
        <title>Expression of sulfatases in Rhodopirellula baltica and the diversity of sulfatases in the genus Rhodopirellula.</title>
        <authorList>
            <person name="Wegner C.E."/>
            <person name="Richter-Heitmann T."/>
            <person name="Klindworth A."/>
            <person name="Klockow C."/>
            <person name="Richter M."/>
            <person name="Achstetter T."/>
            <person name="Glockner F.O."/>
            <person name="Harder J."/>
        </authorList>
    </citation>
    <scope>NUCLEOTIDE SEQUENCE [LARGE SCALE GENOMIC DNA]</scope>
    <source>
        <strain evidence="2">6C</strain>
    </source>
</reference>
<keyword evidence="3" id="KW-1185">Reference proteome</keyword>
<reference evidence="2" key="1">
    <citation type="submission" date="2012-11" db="EMBL/GenBank/DDBJ databases">
        <title>Permanent draft genomes of Rhodopirellula europaea strain SH398 and 6C.</title>
        <authorList>
            <person name="Richter M."/>
            <person name="Richter-Heitmann T."/>
            <person name="Frank C."/>
            <person name="Harder J."/>
            <person name="Glockner F.O."/>
        </authorList>
    </citation>
    <scope>NUCLEOTIDE SEQUENCE</scope>
    <source>
        <strain evidence="2">6C</strain>
    </source>
</reference>